<proteinExistence type="predicted"/>
<name>A0A917JLW3_9GAMM</name>
<gene>
    <name evidence="2" type="ORF">GCM10007966_01520</name>
</gene>
<evidence type="ECO:0000313" key="3">
    <source>
        <dbReference type="Proteomes" id="UP000630149"/>
    </source>
</evidence>
<evidence type="ECO:0000313" key="2">
    <source>
        <dbReference type="EMBL" id="GGI76446.1"/>
    </source>
</evidence>
<reference evidence="2" key="1">
    <citation type="journal article" date="2014" name="Int. J. Syst. Evol. Microbiol.">
        <title>Complete genome sequence of Corynebacterium casei LMG S-19264T (=DSM 44701T), isolated from a smear-ripened cheese.</title>
        <authorList>
            <consortium name="US DOE Joint Genome Institute (JGI-PGF)"/>
            <person name="Walter F."/>
            <person name="Albersmeier A."/>
            <person name="Kalinowski J."/>
            <person name="Ruckert C."/>
        </authorList>
    </citation>
    <scope>NUCLEOTIDE SEQUENCE</scope>
    <source>
        <strain evidence="2">JCM 13919</strain>
    </source>
</reference>
<evidence type="ECO:0000256" key="1">
    <source>
        <dbReference type="SAM" id="MobiDB-lite"/>
    </source>
</evidence>
<dbReference type="Proteomes" id="UP000630149">
    <property type="component" value="Unassembled WGS sequence"/>
</dbReference>
<accession>A0A917JLW3</accession>
<dbReference type="RefSeq" id="WP_131775396.1">
    <property type="nucleotide sequence ID" value="NZ_BMOB01000001.1"/>
</dbReference>
<sequence length="165" mass="18259">MNAQHSYSLIERKLQNFESWPNNSQGFISYPASAPPFEGASDEFQRMVLITEALRKHQNELGLHSCPDTPSSPATSTYPRPLNTNASSNKGASQGFRIVSVTESLRSPTMARACDSSKPPKKHTSPERKNNFLTRMFSRKSTAPNKNPSESSFFSETGAGKHVPR</sequence>
<feature type="region of interest" description="Disordered" evidence="1">
    <location>
        <begin position="61"/>
        <end position="165"/>
    </location>
</feature>
<protein>
    <submittedName>
        <fullName evidence="2">Uncharacterized protein</fullName>
    </submittedName>
</protein>
<keyword evidence="3" id="KW-1185">Reference proteome</keyword>
<dbReference type="EMBL" id="BMOB01000001">
    <property type="protein sequence ID" value="GGI76446.1"/>
    <property type="molecule type" value="Genomic_DNA"/>
</dbReference>
<feature type="compositionally biased region" description="Polar residues" evidence="1">
    <location>
        <begin position="68"/>
        <end position="92"/>
    </location>
</feature>
<dbReference type="AlphaFoldDB" id="A0A917JLW3"/>
<feature type="compositionally biased region" description="Polar residues" evidence="1">
    <location>
        <begin position="139"/>
        <end position="155"/>
    </location>
</feature>
<reference evidence="2" key="2">
    <citation type="submission" date="2020-09" db="EMBL/GenBank/DDBJ databases">
        <authorList>
            <person name="Sun Q."/>
            <person name="Ohkuma M."/>
        </authorList>
    </citation>
    <scope>NUCLEOTIDE SEQUENCE</scope>
    <source>
        <strain evidence="2">JCM 13919</strain>
    </source>
</reference>
<comment type="caution">
    <text evidence="2">The sequence shown here is derived from an EMBL/GenBank/DDBJ whole genome shotgun (WGS) entry which is preliminary data.</text>
</comment>
<organism evidence="2 3">
    <name type="scientific">Legionella impletisoli</name>
    <dbReference type="NCBI Taxonomy" id="343510"/>
    <lineage>
        <taxon>Bacteria</taxon>
        <taxon>Pseudomonadati</taxon>
        <taxon>Pseudomonadota</taxon>
        <taxon>Gammaproteobacteria</taxon>
        <taxon>Legionellales</taxon>
        <taxon>Legionellaceae</taxon>
        <taxon>Legionella</taxon>
    </lineage>
</organism>